<dbReference type="RefSeq" id="WP_015810688.1">
    <property type="nucleotide sequence ID" value="NC_013037.1"/>
</dbReference>
<keyword evidence="1" id="KW-0378">Hydrolase</keyword>
<proteinExistence type="inferred from homology"/>
<sequence length="106" mass="12009">MVVKRFEIYFVSLNPTLGSEIRKTRPCLIISPNDLNDHLNTVIVAPLTTTLPKYPTRINCHVDGKDCQIALDQLRTIDKVRLHKKLGKIDETTAQQVLAVLKKLFA</sequence>
<dbReference type="eggNOG" id="COG2337">
    <property type="taxonomic scope" value="Bacteria"/>
</dbReference>
<dbReference type="GO" id="GO:0006402">
    <property type="term" value="P:mRNA catabolic process"/>
    <property type="evidence" value="ECO:0007669"/>
    <property type="project" value="TreeGrafter"/>
</dbReference>
<dbReference type="InterPro" id="IPR003477">
    <property type="entry name" value="PemK-like"/>
</dbReference>
<dbReference type="HOGENOM" id="CLU_121823_1_1_10"/>
<evidence type="ECO:0000313" key="3">
    <source>
        <dbReference type="Proteomes" id="UP000002011"/>
    </source>
</evidence>
<dbReference type="Proteomes" id="UP000002011">
    <property type="component" value="Chromosome"/>
</dbReference>
<comment type="similarity">
    <text evidence="1">Belongs to the PemK/MazF family.</text>
</comment>
<organism evidence="2 3">
    <name type="scientific">Dyadobacter fermentans (strain ATCC 700827 / DSM 18053 / CIP 107007 / KCTC 52180 / NS114)</name>
    <dbReference type="NCBI Taxonomy" id="471854"/>
    <lineage>
        <taxon>Bacteria</taxon>
        <taxon>Pseudomonadati</taxon>
        <taxon>Bacteroidota</taxon>
        <taxon>Cytophagia</taxon>
        <taxon>Cytophagales</taxon>
        <taxon>Spirosomataceae</taxon>
        <taxon>Dyadobacter</taxon>
    </lineage>
</organism>
<keyword evidence="1" id="KW-0540">Nuclease</keyword>
<comment type="function">
    <text evidence="1">Toxic component of a type II toxin-antitoxin (TA) system.</text>
</comment>
<dbReference type="GO" id="GO:0016075">
    <property type="term" value="P:rRNA catabolic process"/>
    <property type="evidence" value="ECO:0007669"/>
    <property type="project" value="TreeGrafter"/>
</dbReference>
<accession>C6W574</accession>
<dbReference type="SUPFAM" id="SSF50118">
    <property type="entry name" value="Cell growth inhibitor/plasmid maintenance toxic component"/>
    <property type="match status" value="1"/>
</dbReference>
<dbReference type="Gene3D" id="2.30.30.110">
    <property type="match status" value="1"/>
</dbReference>
<protein>
    <recommendedName>
        <fullName evidence="1">mRNA interferase</fullName>
        <ecNumber evidence="1">3.1.-.-</ecNumber>
    </recommendedName>
</protein>
<keyword evidence="3" id="KW-1185">Reference proteome</keyword>
<dbReference type="GO" id="GO:0016787">
    <property type="term" value="F:hydrolase activity"/>
    <property type="evidence" value="ECO:0007669"/>
    <property type="project" value="UniProtKB-KW"/>
</dbReference>
<dbReference type="PANTHER" id="PTHR33988">
    <property type="entry name" value="ENDORIBONUCLEASE MAZF-RELATED"/>
    <property type="match status" value="1"/>
</dbReference>
<dbReference type="Pfam" id="PF02452">
    <property type="entry name" value="PemK_toxin"/>
    <property type="match status" value="1"/>
</dbReference>
<dbReference type="AlphaFoldDB" id="C6W574"/>
<name>C6W574_DYAFD</name>
<dbReference type="EMBL" id="CP001619">
    <property type="protein sequence ID" value="ACT92434.1"/>
    <property type="molecule type" value="Genomic_DNA"/>
</dbReference>
<dbReference type="GO" id="GO:0003677">
    <property type="term" value="F:DNA binding"/>
    <property type="evidence" value="ECO:0007669"/>
    <property type="project" value="InterPro"/>
</dbReference>
<dbReference type="STRING" id="471854.Dfer_1185"/>
<dbReference type="EC" id="3.1.-.-" evidence="1"/>
<evidence type="ECO:0000313" key="2">
    <source>
        <dbReference type="EMBL" id="ACT92434.1"/>
    </source>
</evidence>
<dbReference type="PANTHER" id="PTHR33988:SF2">
    <property type="entry name" value="ENDORIBONUCLEASE MAZF"/>
    <property type="match status" value="1"/>
</dbReference>
<dbReference type="GO" id="GO:0004521">
    <property type="term" value="F:RNA endonuclease activity"/>
    <property type="evidence" value="ECO:0007669"/>
    <property type="project" value="TreeGrafter"/>
</dbReference>
<keyword evidence="1" id="KW-0255">Endonuclease</keyword>
<reference evidence="2 3" key="1">
    <citation type="journal article" date="2009" name="Stand. Genomic Sci.">
        <title>Complete genome sequence of Dyadobacter fermentans type strain (NS114).</title>
        <authorList>
            <person name="Lang E."/>
            <person name="Lapidus A."/>
            <person name="Chertkov O."/>
            <person name="Brettin T."/>
            <person name="Detter J.C."/>
            <person name="Han C."/>
            <person name="Copeland A."/>
            <person name="Glavina Del Rio T."/>
            <person name="Nolan M."/>
            <person name="Chen F."/>
            <person name="Lucas S."/>
            <person name="Tice H."/>
            <person name="Cheng J.F."/>
            <person name="Land M."/>
            <person name="Hauser L."/>
            <person name="Chang Y.J."/>
            <person name="Jeffries C.D."/>
            <person name="Kopitz M."/>
            <person name="Bruce D."/>
            <person name="Goodwin L."/>
            <person name="Pitluck S."/>
            <person name="Ovchinnikova G."/>
            <person name="Pati A."/>
            <person name="Ivanova N."/>
            <person name="Mavrommatis K."/>
            <person name="Chen A."/>
            <person name="Palaniappan K."/>
            <person name="Chain P."/>
            <person name="Bristow J."/>
            <person name="Eisen J.A."/>
            <person name="Markowitz V."/>
            <person name="Hugenholtz P."/>
            <person name="Goker M."/>
            <person name="Rohde M."/>
            <person name="Kyrpides N.C."/>
            <person name="Klenk H.P."/>
        </authorList>
    </citation>
    <scope>NUCLEOTIDE SEQUENCE [LARGE SCALE GENOMIC DNA]</scope>
    <source>
        <strain evidence="3">ATCC 700827 / DSM 18053 / CIP 107007 / KCTC 52180 / NS114</strain>
    </source>
</reference>
<dbReference type="PIRSF" id="PIRSF033490">
    <property type="entry name" value="MazF"/>
    <property type="match status" value="1"/>
</dbReference>
<evidence type="ECO:0000256" key="1">
    <source>
        <dbReference type="PIRNR" id="PIRNR033490"/>
    </source>
</evidence>
<gene>
    <name evidence="2" type="ordered locus">Dfer_1185</name>
</gene>
<dbReference type="InterPro" id="IPR011067">
    <property type="entry name" value="Plasmid_toxin/cell-grow_inhib"/>
</dbReference>
<dbReference type="KEGG" id="dfe:Dfer_1185"/>